<protein>
    <submittedName>
        <fullName evidence="10">Thiol reductant ABC exporter subunit CydC</fullName>
    </submittedName>
</protein>
<dbReference type="InterPro" id="IPR039421">
    <property type="entry name" value="Type_1_exporter"/>
</dbReference>
<dbReference type="PANTHER" id="PTHR24221:SF654">
    <property type="entry name" value="ATP-BINDING CASSETTE SUB-FAMILY B MEMBER 6"/>
    <property type="match status" value="1"/>
</dbReference>
<dbReference type="PROSITE" id="PS50893">
    <property type="entry name" value="ABC_TRANSPORTER_2"/>
    <property type="match status" value="1"/>
</dbReference>
<dbReference type="Pfam" id="PF00005">
    <property type="entry name" value="ABC_tran"/>
    <property type="match status" value="1"/>
</dbReference>
<feature type="transmembrane region" description="Helical" evidence="7">
    <location>
        <begin position="238"/>
        <end position="258"/>
    </location>
</feature>
<evidence type="ECO:0000313" key="10">
    <source>
        <dbReference type="EMBL" id="MBR7833308.1"/>
    </source>
</evidence>
<keyword evidence="5 7" id="KW-1133">Transmembrane helix</keyword>
<dbReference type="GO" id="GO:0045454">
    <property type="term" value="P:cell redox homeostasis"/>
    <property type="evidence" value="ECO:0007669"/>
    <property type="project" value="InterPro"/>
</dbReference>
<evidence type="ECO:0000256" key="2">
    <source>
        <dbReference type="ARBA" id="ARBA00022692"/>
    </source>
</evidence>
<dbReference type="GO" id="GO:0005886">
    <property type="term" value="C:plasma membrane"/>
    <property type="evidence" value="ECO:0007669"/>
    <property type="project" value="UniProtKB-SubCell"/>
</dbReference>
<evidence type="ECO:0000259" key="9">
    <source>
        <dbReference type="PROSITE" id="PS50929"/>
    </source>
</evidence>
<dbReference type="InterPro" id="IPR014223">
    <property type="entry name" value="ABC_CydC/D"/>
</dbReference>
<accession>A0A941IQV6</accession>
<dbReference type="PROSITE" id="PS00211">
    <property type="entry name" value="ABC_TRANSPORTER_1"/>
    <property type="match status" value="1"/>
</dbReference>
<evidence type="ECO:0000313" key="11">
    <source>
        <dbReference type="Proteomes" id="UP000675781"/>
    </source>
</evidence>
<dbReference type="SUPFAM" id="SSF52540">
    <property type="entry name" value="P-loop containing nucleoside triphosphate hydrolases"/>
    <property type="match status" value="1"/>
</dbReference>
<feature type="domain" description="ABC transmembrane type-1" evidence="9">
    <location>
        <begin position="42"/>
        <end position="257"/>
    </location>
</feature>
<gene>
    <name evidence="10" type="primary">cydC</name>
    <name evidence="10" type="ORF">KDL01_08525</name>
</gene>
<dbReference type="SMART" id="SM00382">
    <property type="entry name" value="AAA"/>
    <property type="match status" value="1"/>
</dbReference>
<feature type="transmembrane region" description="Helical" evidence="7">
    <location>
        <begin position="163"/>
        <end position="182"/>
    </location>
</feature>
<dbReference type="GO" id="GO:0140359">
    <property type="term" value="F:ABC-type transporter activity"/>
    <property type="evidence" value="ECO:0007669"/>
    <property type="project" value="InterPro"/>
</dbReference>
<dbReference type="AlphaFoldDB" id="A0A941IQV6"/>
<dbReference type="InterPro" id="IPR017871">
    <property type="entry name" value="ABC_transporter-like_CS"/>
</dbReference>
<sequence>MPPWTLMRAARTARPAASRLVLGALAGAGALASGCALTATAAWLIVRASQRPEETALAFAIVGVRLFGITRPLLRYLERLVCHDAALRMLGELRATVYEHVIPLAPARLHAYRRGELLAGLVADVDAVQDLWLRVAEPVAVAALVSVFCTSLAAWLLPAGAAVLAVGLACAGVIAPLAAAACSRRAQERLAPARAALTTATLDLLRGAPDLIAAGAARAELDRVEALDDELDKIAARCASAAGIGSALAAMGAGIAVWGCARVADSAQRVGHLAGPTLAVVVLLPLAAFEALAPLPGAAVLLAHVRSAAARLFALLDEQPAVAQAAITQPLPQGPYTLALRDVRARWSAAGPLVLDGVDLVLEPGRRVAVTGASGCGKSTLGALLLRFLDPCAGSVTLGGVDLRMLCQDDVRRVIGHVADDAHVFDSDLRENLRLARPDADDARLVEALRRVGLGPWFEALPEGLATRLGQRGGALSGGERRRLALARVLLADQPIVVLDEPTEGLDPASAQAVVAELLDAASGRTVVMLTHRPEGLDLVDEILTLTGSGRLRPAPAGLRPADAAAYQDAVAARAA</sequence>
<evidence type="ECO:0000256" key="7">
    <source>
        <dbReference type="SAM" id="Phobius"/>
    </source>
</evidence>
<dbReference type="RefSeq" id="WP_212527831.1">
    <property type="nucleotide sequence ID" value="NZ_JAGSOG010000027.1"/>
</dbReference>
<dbReference type="InterPro" id="IPR036640">
    <property type="entry name" value="ABC1_TM_sf"/>
</dbReference>
<proteinExistence type="predicted"/>
<name>A0A941IQV6_9ACTN</name>
<evidence type="ECO:0000256" key="5">
    <source>
        <dbReference type="ARBA" id="ARBA00022989"/>
    </source>
</evidence>
<dbReference type="Proteomes" id="UP000675781">
    <property type="component" value="Unassembled WGS sequence"/>
</dbReference>
<dbReference type="GO" id="GO:0016887">
    <property type="term" value="F:ATP hydrolysis activity"/>
    <property type="evidence" value="ECO:0007669"/>
    <property type="project" value="InterPro"/>
</dbReference>
<dbReference type="SUPFAM" id="SSF90123">
    <property type="entry name" value="ABC transporter transmembrane region"/>
    <property type="match status" value="1"/>
</dbReference>
<feature type="transmembrane region" description="Helical" evidence="7">
    <location>
        <begin position="57"/>
        <end position="74"/>
    </location>
</feature>
<keyword evidence="11" id="KW-1185">Reference proteome</keyword>
<dbReference type="Gene3D" id="1.20.1560.10">
    <property type="entry name" value="ABC transporter type 1, transmembrane domain"/>
    <property type="match status" value="1"/>
</dbReference>
<dbReference type="InterPro" id="IPR027417">
    <property type="entry name" value="P-loop_NTPase"/>
</dbReference>
<dbReference type="GO" id="GO:0005524">
    <property type="term" value="F:ATP binding"/>
    <property type="evidence" value="ECO:0007669"/>
    <property type="project" value="UniProtKB-KW"/>
</dbReference>
<keyword evidence="6 7" id="KW-0472">Membrane</keyword>
<dbReference type="PANTHER" id="PTHR24221">
    <property type="entry name" value="ATP-BINDING CASSETTE SUB-FAMILY B"/>
    <property type="match status" value="1"/>
</dbReference>
<evidence type="ECO:0000256" key="1">
    <source>
        <dbReference type="ARBA" id="ARBA00004651"/>
    </source>
</evidence>
<comment type="subcellular location">
    <subcellularLocation>
        <location evidence="1">Cell membrane</location>
        <topology evidence="1">Multi-pass membrane protein</topology>
    </subcellularLocation>
</comment>
<feature type="transmembrane region" description="Helical" evidence="7">
    <location>
        <begin position="139"/>
        <end position="157"/>
    </location>
</feature>
<dbReference type="EMBL" id="JAGSOG010000027">
    <property type="protein sequence ID" value="MBR7833308.1"/>
    <property type="molecule type" value="Genomic_DNA"/>
</dbReference>
<dbReference type="Pfam" id="PF00664">
    <property type="entry name" value="ABC_membrane"/>
    <property type="match status" value="1"/>
</dbReference>
<keyword evidence="3" id="KW-0547">Nucleotide-binding</keyword>
<feature type="domain" description="ABC transporter" evidence="8">
    <location>
        <begin position="338"/>
        <end position="573"/>
    </location>
</feature>
<evidence type="ECO:0000259" key="8">
    <source>
        <dbReference type="PROSITE" id="PS50893"/>
    </source>
</evidence>
<dbReference type="NCBIfam" id="TIGR02868">
    <property type="entry name" value="CydC"/>
    <property type="match status" value="1"/>
</dbReference>
<keyword evidence="4" id="KW-0067">ATP-binding</keyword>
<organism evidence="10 11">
    <name type="scientific">Actinospica durhamensis</name>
    <dbReference type="NCBI Taxonomy" id="1508375"/>
    <lineage>
        <taxon>Bacteria</taxon>
        <taxon>Bacillati</taxon>
        <taxon>Actinomycetota</taxon>
        <taxon>Actinomycetes</taxon>
        <taxon>Catenulisporales</taxon>
        <taxon>Actinospicaceae</taxon>
        <taxon>Actinospica</taxon>
    </lineage>
</organism>
<dbReference type="GO" id="GO:0034775">
    <property type="term" value="P:glutathione transmembrane transport"/>
    <property type="evidence" value="ECO:0007669"/>
    <property type="project" value="InterPro"/>
</dbReference>
<evidence type="ECO:0000256" key="3">
    <source>
        <dbReference type="ARBA" id="ARBA00022741"/>
    </source>
</evidence>
<dbReference type="InterPro" id="IPR003439">
    <property type="entry name" value="ABC_transporter-like_ATP-bd"/>
</dbReference>
<keyword evidence="2 7" id="KW-0812">Transmembrane</keyword>
<evidence type="ECO:0000256" key="6">
    <source>
        <dbReference type="ARBA" id="ARBA00023136"/>
    </source>
</evidence>
<evidence type="ECO:0000256" key="4">
    <source>
        <dbReference type="ARBA" id="ARBA00022840"/>
    </source>
</evidence>
<comment type="caution">
    <text evidence="10">The sequence shown here is derived from an EMBL/GenBank/DDBJ whole genome shotgun (WGS) entry which is preliminary data.</text>
</comment>
<reference evidence="10" key="1">
    <citation type="submission" date="2021-04" db="EMBL/GenBank/DDBJ databases">
        <title>Genome based classification of Actinospica acidithermotolerans sp. nov., an actinobacterium isolated from an Indonesian hot spring.</title>
        <authorList>
            <person name="Kusuma A.B."/>
            <person name="Putra K.E."/>
            <person name="Nafisah S."/>
            <person name="Loh J."/>
            <person name="Nouioui I."/>
            <person name="Goodfellow M."/>
        </authorList>
    </citation>
    <scope>NUCLEOTIDE SEQUENCE</scope>
    <source>
        <strain evidence="10">CSCA 57</strain>
    </source>
</reference>
<dbReference type="InterPro" id="IPR011527">
    <property type="entry name" value="ABC1_TM_dom"/>
</dbReference>
<dbReference type="Gene3D" id="3.40.50.300">
    <property type="entry name" value="P-loop containing nucleotide triphosphate hydrolases"/>
    <property type="match status" value="1"/>
</dbReference>
<feature type="transmembrane region" description="Helical" evidence="7">
    <location>
        <begin position="278"/>
        <end position="303"/>
    </location>
</feature>
<dbReference type="PROSITE" id="PS50929">
    <property type="entry name" value="ABC_TM1F"/>
    <property type="match status" value="1"/>
</dbReference>
<dbReference type="InterPro" id="IPR003593">
    <property type="entry name" value="AAA+_ATPase"/>
</dbReference>